<evidence type="ECO:0000256" key="8">
    <source>
        <dbReference type="RuleBase" id="RU000454"/>
    </source>
</evidence>
<dbReference type="Pfam" id="PF00026">
    <property type="entry name" value="Asp"/>
    <property type="match status" value="1"/>
</dbReference>
<feature type="chain" id="PRO_5028927840" evidence="9">
    <location>
        <begin position="19"/>
        <end position="453"/>
    </location>
</feature>
<name>A0A7D8YRS5_9HELO</name>
<dbReference type="PRINTS" id="PR00792">
    <property type="entry name" value="PEPSIN"/>
</dbReference>
<evidence type="ECO:0000256" key="1">
    <source>
        <dbReference type="ARBA" id="ARBA00007447"/>
    </source>
</evidence>
<feature type="domain" description="Peptidase A1" evidence="10">
    <location>
        <begin position="69"/>
        <end position="395"/>
    </location>
</feature>
<evidence type="ECO:0000313" key="11">
    <source>
        <dbReference type="EMBL" id="TVY41657.1"/>
    </source>
</evidence>
<keyword evidence="4 8" id="KW-0064">Aspartyl protease</keyword>
<dbReference type="InterPro" id="IPR033121">
    <property type="entry name" value="PEPTIDASE_A1"/>
</dbReference>
<dbReference type="CDD" id="cd05474">
    <property type="entry name" value="SAP_like"/>
    <property type="match status" value="1"/>
</dbReference>
<evidence type="ECO:0000256" key="6">
    <source>
        <dbReference type="PIRSR" id="PIRSR601461-1"/>
    </source>
</evidence>
<keyword evidence="5 8" id="KW-0378">Hydrolase</keyword>
<dbReference type="AlphaFoldDB" id="A0A7D8YRS5"/>
<feature type="active site" evidence="6">
    <location>
        <position position="87"/>
    </location>
</feature>
<dbReference type="InterPro" id="IPR021109">
    <property type="entry name" value="Peptidase_aspartic_dom_sf"/>
</dbReference>
<dbReference type="InterPro" id="IPR033876">
    <property type="entry name" value="SAP-like"/>
</dbReference>
<evidence type="ECO:0000313" key="12">
    <source>
        <dbReference type="Proteomes" id="UP000481288"/>
    </source>
</evidence>
<evidence type="ECO:0000256" key="2">
    <source>
        <dbReference type="ARBA" id="ARBA00022670"/>
    </source>
</evidence>
<reference evidence="11 12" key="1">
    <citation type="submission" date="2018-05" db="EMBL/GenBank/DDBJ databases">
        <title>Whole genome sequencing for identification of molecular markers to develop diagnostic detection tools for the regulated plant pathogen Lachnellula willkommii.</title>
        <authorList>
            <person name="Giroux E."/>
            <person name="Bilodeau G."/>
        </authorList>
    </citation>
    <scope>NUCLEOTIDE SEQUENCE [LARGE SCALE GENOMIC DNA]</scope>
    <source>
        <strain evidence="11 12">CBS 625.97</strain>
    </source>
</reference>
<dbReference type="SUPFAM" id="SSF50630">
    <property type="entry name" value="Acid proteases"/>
    <property type="match status" value="1"/>
</dbReference>
<dbReference type="PANTHER" id="PTHR47966">
    <property type="entry name" value="BETA-SITE APP-CLEAVING ENZYME, ISOFORM A-RELATED"/>
    <property type="match status" value="1"/>
</dbReference>
<keyword evidence="3 9" id="KW-0732">Signal</keyword>
<accession>A0A7D8YRS5</accession>
<dbReference type="InterPro" id="IPR001969">
    <property type="entry name" value="Aspartic_peptidase_AS"/>
</dbReference>
<dbReference type="PANTHER" id="PTHR47966:SF65">
    <property type="entry name" value="ASPARTIC-TYPE ENDOPEPTIDASE"/>
    <property type="match status" value="1"/>
</dbReference>
<gene>
    <name evidence="11" type="primary">OPSB_2</name>
    <name evidence="11" type="ORF">LCER1_G009319</name>
</gene>
<dbReference type="Proteomes" id="UP000481288">
    <property type="component" value="Unassembled WGS sequence"/>
</dbReference>
<dbReference type="OrthoDB" id="771136at2759"/>
<comment type="similarity">
    <text evidence="1 8">Belongs to the peptidase A1 family.</text>
</comment>
<evidence type="ECO:0000256" key="9">
    <source>
        <dbReference type="SAM" id="SignalP"/>
    </source>
</evidence>
<dbReference type="PROSITE" id="PS00141">
    <property type="entry name" value="ASP_PROTEASE"/>
    <property type="match status" value="1"/>
</dbReference>
<evidence type="ECO:0000256" key="7">
    <source>
        <dbReference type="PIRSR" id="PIRSR601461-2"/>
    </source>
</evidence>
<evidence type="ECO:0000256" key="5">
    <source>
        <dbReference type="ARBA" id="ARBA00022801"/>
    </source>
</evidence>
<comment type="caution">
    <text evidence="11">The sequence shown here is derived from an EMBL/GenBank/DDBJ whole genome shotgun (WGS) entry which is preliminary data.</text>
</comment>
<dbReference type="EMBL" id="QGMG01001956">
    <property type="protein sequence ID" value="TVY41657.1"/>
    <property type="molecule type" value="Genomic_DNA"/>
</dbReference>
<dbReference type="Gene3D" id="2.40.70.10">
    <property type="entry name" value="Acid Proteases"/>
    <property type="match status" value="2"/>
</dbReference>
<organism evidence="11 12">
    <name type="scientific">Lachnellula cervina</name>
    <dbReference type="NCBI Taxonomy" id="1316786"/>
    <lineage>
        <taxon>Eukaryota</taxon>
        <taxon>Fungi</taxon>
        <taxon>Dikarya</taxon>
        <taxon>Ascomycota</taxon>
        <taxon>Pezizomycotina</taxon>
        <taxon>Leotiomycetes</taxon>
        <taxon>Helotiales</taxon>
        <taxon>Lachnaceae</taxon>
        <taxon>Lachnellula</taxon>
    </lineage>
</organism>
<evidence type="ECO:0000259" key="10">
    <source>
        <dbReference type="PROSITE" id="PS51767"/>
    </source>
</evidence>
<feature type="signal peptide" evidence="9">
    <location>
        <begin position="1"/>
        <end position="18"/>
    </location>
</feature>
<keyword evidence="12" id="KW-1185">Reference proteome</keyword>
<sequence length="453" mass="48209">MRTTSIACALAALGSANALRLEKRDNPAVVAFPFEKVDKITSISPSSDSKRETGPIEELTTKDLQHLVYMVQLDIGTPPQSISAIFDTGSPSLVIHTTNDTSCVPPAPNPCSLYGGYDANASSTYHYEDSKFVIEYADGERTLGDDATDNVTIGSATLSNLYIGLQYQTEVINNVLGASFTEDEMANSNTGHSNLPQLLRDQGHIASRAYSVYADGDKSDHGTVLFGGVDIDKFHGDLVKIDLVSNPATQPARVTNFAISLLSVSQFDGNSTNTFDKSFPTRVIFDSGTSLTYLDPDQAQSIWTYVGATAHFGNVDFATIPCSAADTDRTIDFEFAGVTIKVPLSKYVVWHDAHNEICVFGIAKGQPQGPFTIGDTTLSSIYVVYDLDNKQLHLAQALNNAPTSNILQIMAGPDGVSAVGGLGTLELLAATKASTLSTSTLSRTPALSVPTGA</sequence>
<dbReference type="PROSITE" id="PS51767">
    <property type="entry name" value="PEPTIDASE_A1"/>
    <property type="match status" value="1"/>
</dbReference>
<dbReference type="InterPro" id="IPR001461">
    <property type="entry name" value="Aspartic_peptidase_A1"/>
</dbReference>
<proteinExistence type="inferred from homology"/>
<evidence type="ECO:0000256" key="4">
    <source>
        <dbReference type="ARBA" id="ARBA00022750"/>
    </source>
</evidence>
<dbReference type="GO" id="GO:0004190">
    <property type="term" value="F:aspartic-type endopeptidase activity"/>
    <property type="evidence" value="ECO:0007669"/>
    <property type="project" value="UniProtKB-KW"/>
</dbReference>
<evidence type="ECO:0000256" key="3">
    <source>
        <dbReference type="ARBA" id="ARBA00022729"/>
    </source>
</evidence>
<feature type="disulfide bond" evidence="7">
    <location>
        <begin position="322"/>
        <end position="358"/>
    </location>
</feature>
<protein>
    <submittedName>
        <fullName evidence="11">Putative aspartic-type endopeptidase OPSB</fullName>
    </submittedName>
</protein>
<keyword evidence="2 8" id="KW-0645">Protease</keyword>
<keyword evidence="7" id="KW-1015">Disulfide bond</keyword>
<feature type="active site" evidence="6">
    <location>
        <position position="286"/>
    </location>
</feature>
<dbReference type="GO" id="GO:0006508">
    <property type="term" value="P:proteolysis"/>
    <property type="evidence" value="ECO:0007669"/>
    <property type="project" value="UniProtKB-KW"/>
</dbReference>